<sequence length="173" mass="19629">MEGVAWLWLRKITQIDDNRMMQSQRTLADGSGIFVRCCDSQISHTGLSISSGVDAGLQMPCIAILRRCSRSDFGVWVGSKVLLVCSGCCTTTWKREPRPLAQRLAPATTGRQILQKVWYRVVVEERWQFGRVNQDPALRRGDDVKSLYGRLDLACDWRAGMAAYFLPSRRSWT</sequence>
<evidence type="ECO:0000313" key="2">
    <source>
        <dbReference type="Proteomes" id="UP000799439"/>
    </source>
</evidence>
<evidence type="ECO:0000313" key="1">
    <source>
        <dbReference type="EMBL" id="KAF2157449.1"/>
    </source>
</evidence>
<accession>A0A9P4J9I1</accession>
<keyword evidence="2" id="KW-1185">Reference proteome</keyword>
<name>A0A9P4J9I1_9PEZI</name>
<comment type="caution">
    <text evidence="1">The sequence shown here is derived from an EMBL/GenBank/DDBJ whole genome shotgun (WGS) entry which is preliminary data.</text>
</comment>
<protein>
    <submittedName>
        <fullName evidence="1">Uncharacterized protein</fullName>
    </submittedName>
</protein>
<proteinExistence type="predicted"/>
<gene>
    <name evidence="1" type="ORF">K461DRAFT_18460</name>
</gene>
<dbReference type="AlphaFoldDB" id="A0A9P4J9I1"/>
<reference evidence="1" key="1">
    <citation type="journal article" date="2020" name="Stud. Mycol.">
        <title>101 Dothideomycetes genomes: a test case for predicting lifestyles and emergence of pathogens.</title>
        <authorList>
            <person name="Haridas S."/>
            <person name="Albert R."/>
            <person name="Binder M."/>
            <person name="Bloem J."/>
            <person name="Labutti K."/>
            <person name="Salamov A."/>
            <person name="Andreopoulos B."/>
            <person name="Baker S."/>
            <person name="Barry K."/>
            <person name="Bills G."/>
            <person name="Bluhm B."/>
            <person name="Cannon C."/>
            <person name="Castanera R."/>
            <person name="Culley D."/>
            <person name="Daum C."/>
            <person name="Ezra D."/>
            <person name="Gonzalez J."/>
            <person name="Henrissat B."/>
            <person name="Kuo A."/>
            <person name="Liang C."/>
            <person name="Lipzen A."/>
            <person name="Lutzoni F."/>
            <person name="Magnuson J."/>
            <person name="Mondo S."/>
            <person name="Nolan M."/>
            <person name="Ohm R."/>
            <person name="Pangilinan J."/>
            <person name="Park H.-J."/>
            <person name="Ramirez L."/>
            <person name="Alfaro M."/>
            <person name="Sun H."/>
            <person name="Tritt A."/>
            <person name="Yoshinaga Y."/>
            <person name="Zwiers L.-H."/>
            <person name="Turgeon B."/>
            <person name="Goodwin S."/>
            <person name="Spatafora J."/>
            <person name="Crous P."/>
            <person name="Grigoriev I."/>
        </authorList>
    </citation>
    <scope>NUCLEOTIDE SEQUENCE</scope>
    <source>
        <strain evidence="1">CBS 260.36</strain>
    </source>
</reference>
<organism evidence="1 2">
    <name type="scientific">Myriangium duriaei CBS 260.36</name>
    <dbReference type="NCBI Taxonomy" id="1168546"/>
    <lineage>
        <taxon>Eukaryota</taxon>
        <taxon>Fungi</taxon>
        <taxon>Dikarya</taxon>
        <taxon>Ascomycota</taxon>
        <taxon>Pezizomycotina</taxon>
        <taxon>Dothideomycetes</taxon>
        <taxon>Dothideomycetidae</taxon>
        <taxon>Myriangiales</taxon>
        <taxon>Myriangiaceae</taxon>
        <taxon>Myriangium</taxon>
    </lineage>
</organism>
<dbReference type="Proteomes" id="UP000799439">
    <property type="component" value="Unassembled WGS sequence"/>
</dbReference>
<dbReference type="EMBL" id="ML996081">
    <property type="protein sequence ID" value="KAF2157449.1"/>
    <property type="molecule type" value="Genomic_DNA"/>
</dbReference>